<evidence type="ECO:0000313" key="1">
    <source>
        <dbReference type="EMBL" id="RAH64463.1"/>
    </source>
</evidence>
<accession>A0ACD1GT11</accession>
<gene>
    <name evidence="1" type="ORF">BO66DRAFT_360874</name>
</gene>
<organism evidence="1 2">
    <name type="scientific">Aspergillus aculeatinus CBS 121060</name>
    <dbReference type="NCBI Taxonomy" id="1448322"/>
    <lineage>
        <taxon>Eukaryota</taxon>
        <taxon>Fungi</taxon>
        <taxon>Dikarya</taxon>
        <taxon>Ascomycota</taxon>
        <taxon>Pezizomycotina</taxon>
        <taxon>Eurotiomycetes</taxon>
        <taxon>Eurotiomycetidae</taxon>
        <taxon>Eurotiales</taxon>
        <taxon>Aspergillaceae</taxon>
        <taxon>Aspergillus</taxon>
        <taxon>Aspergillus subgen. Circumdati</taxon>
    </lineage>
</organism>
<protein>
    <submittedName>
        <fullName evidence="1">Hydrophobic surface binding protein A</fullName>
    </submittedName>
</protein>
<reference evidence="1" key="1">
    <citation type="submission" date="2018-02" db="EMBL/GenBank/DDBJ databases">
        <title>The genomes of Aspergillus section Nigri reveals drivers in fungal speciation.</title>
        <authorList>
            <consortium name="DOE Joint Genome Institute"/>
            <person name="Vesth T.C."/>
            <person name="Nybo J."/>
            <person name="Theobald S."/>
            <person name="Brandl J."/>
            <person name="Frisvad J.C."/>
            <person name="Nielsen K.F."/>
            <person name="Lyhne E.K."/>
            <person name="Kogle M.E."/>
            <person name="Kuo A."/>
            <person name="Riley R."/>
            <person name="Clum A."/>
            <person name="Nolan M."/>
            <person name="Lipzen A."/>
            <person name="Salamov A."/>
            <person name="Henrissat B."/>
            <person name="Wiebenga A."/>
            <person name="De vries R.P."/>
            <person name="Grigoriev I.V."/>
            <person name="Mortensen U.H."/>
            <person name="Andersen M.R."/>
            <person name="Baker S.E."/>
        </authorList>
    </citation>
    <scope>NUCLEOTIDE SEQUENCE</scope>
    <source>
        <strain evidence="1">CBS 121060</strain>
    </source>
</reference>
<proteinExistence type="predicted"/>
<sequence>MIARQLSVLLLATSALATPLHRRDAGTVLSDLHAIGTDINALSTTLDSFDGTLTGAVTVQYAEIALENGLNQAITDVVASNTYATGDSASVTTSLVGLEPEIVGILGKLVDQKPGFTSAGVVSIVLADLHSLQNLTNTLSTEAQVKVTTADKATIASEIAEIDVAYFNAIASFS</sequence>
<name>A0ACD1GT11_9EURO</name>
<dbReference type="Proteomes" id="UP000249661">
    <property type="component" value="Unassembled WGS sequence"/>
</dbReference>
<keyword evidence="2" id="KW-1185">Reference proteome</keyword>
<dbReference type="EMBL" id="KZ825011">
    <property type="protein sequence ID" value="RAH64463.1"/>
    <property type="molecule type" value="Genomic_DNA"/>
</dbReference>
<evidence type="ECO:0000313" key="2">
    <source>
        <dbReference type="Proteomes" id="UP000249661"/>
    </source>
</evidence>